<dbReference type="AlphaFoldDB" id="A0A5B6VQ28"/>
<reference evidence="2" key="1">
    <citation type="journal article" date="2019" name="Plant Biotechnol. J.">
        <title>Genome sequencing of the Australian wild diploid species Gossypium australe highlights disease resistance and delayed gland morphogenesis.</title>
        <authorList>
            <person name="Cai Y."/>
            <person name="Cai X."/>
            <person name="Wang Q."/>
            <person name="Wang P."/>
            <person name="Zhang Y."/>
            <person name="Cai C."/>
            <person name="Xu Y."/>
            <person name="Wang K."/>
            <person name="Zhou Z."/>
            <person name="Wang C."/>
            <person name="Geng S."/>
            <person name="Li B."/>
            <person name="Dong Q."/>
            <person name="Hou Y."/>
            <person name="Wang H."/>
            <person name="Ai P."/>
            <person name="Liu Z."/>
            <person name="Yi F."/>
            <person name="Sun M."/>
            <person name="An G."/>
            <person name="Cheng J."/>
            <person name="Zhang Y."/>
            <person name="Shi Q."/>
            <person name="Xie Y."/>
            <person name="Shi X."/>
            <person name="Chang Y."/>
            <person name="Huang F."/>
            <person name="Chen Y."/>
            <person name="Hong S."/>
            <person name="Mi L."/>
            <person name="Sun Q."/>
            <person name="Zhang L."/>
            <person name="Zhou B."/>
            <person name="Peng R."/>
            <person name="Zhang X."/>
            <person name="Liu F."/>
        </authorList>
    </citation>
    <scope>NUCLEOTIDE SEQUENCE [LARGE SCALE GENOMIC DNA]</scope>
    <source>
        <strain evidence="2">cv. PA1801</strain>
    </source>
</reference>
<gene>
    <name evidence="1" type="ORF">EPI10_016835</name>
</gene>
<name>A0A5B6VQ28_9ROSI</name>
<dbReference type="OrthoDB" id="691424at2759"/>
<evidence type="ECO:0000313" key="1">
    <source>
        <dbReference type="EMBL" id="KAA3471193.1"/>
    </source>
</evidence>
<organism evidence="1 2">
    <name type="scientific">Gossypium australe</name>
    <dbReference type="NCBI Taxonomy" id="47621"/>
    <lineage>
        <taxon>Eukaryota</taxon>
        <taxon>Viridiplantae</taxon>
        <taxon>Streptophyta</taxon>
        <taxon>Embryophyta</taxon>
        <taxon>Tracheophyta</taxon>
        <taxon>Spermatophyta</taxon>
        <taxon>Magnoliopsida</taxon>
        <taxon>eudicotyledons</taxon>
        <taxon>Gunneridae</taxon>
        <taxon>Pentapetalae</taxon>
        <taxon>rosids</taxon>
        <taxon>malvids</taxon>
        <taxon>Malvales</taxon>
        <taxon>Malvaceae</taxon>
        <taxon>Malvoideae</taxon>
        <taxon>Gossypium</taxon>
    </lineage>
</organism>
<sequence>MHQLWAVVGCTVGWFCSLKKKILPPKAFACSSSSGIWKKQVSLRSVESSCENVSQPTTPSS</sequence>
<protein>
    <submittedName>
        <fullName evidence="1">Bifunctional DNA-directed RNA polymerase subunit beta-beta</fullName>
    </submittedName>
</protein>
<accession>A0A5B6VQ28</accession>
<keyword evidence="1" id="KW-0240">DNA-directed RNA polymerase</keyword>
<comment type="caution">
    <text evidence="1">The sequence shown here is derived from an EMBL/GenBank/DDBJ whole genome shotgun (WGS) entry which is preliminary data.</text>
</comment>
<dbReference type="GO" id="GO:0000428">
    <property type="term" value="C:DNA-directed RNA polymerase complex"/>
    <property type="evidence" value="ECO:0007669"/>
    <property type="project" value="UniProtKB-KW"/>
</dbReference>
<keyword evidence="1" id="KW-0804">Transcription</keyword>
<evidence type="ECO:0000313" key="2">
    <source>
        <dbReference type="Proteomes" id="UP000325315"/>
    </source>
</evidence>
<dbReference type="Proteomes" id="UP000325315">
    <property type="component" value="Unassembled WGS sequence"/>
</dbReference>
<keyword evidence="2" id="KW-1185">Reference proteome</keyword>
<proteinExistence type="predicted"/>
<dbReference type="EMBL" id="SMMG02000006">
    <property type="protein sequence ID" value="KAA3471193.1"/>
    <property type="molecule type" value="Genomic_DNA"/>
</dbReference>